<gene>
    <name evidence="2" type="ORF">SKAU_G00280470</name>
    <name evidence="1" type="ORF">SKAU_G00413690</name>
</gene>
<dbReference type="AlphaFoldDB" id="A0A9Q1INM7"/>
<dbReference type="Proteomes" id="UP001152622">
    <property type="component" value="Chromosome 11"/>
</dbReference>
<accession>A0A9Q1INM7</accession>
<evidence type="ECO:0000313" key="3">
    <source>
        <dbReference type="Proteomes" id="UP001152622"/>
    </source>
</evidence>
<dbReference type="OrthoDB" id="8880272at2759"/>
<proteinExistence type="predicted"/>
<dbReference type="EMBL" id="JAINUF010000022">
    <property type="protein sequence ID" value="KAJ8334050.1"/>
    <property type="molecule type" value="Genomic_DNA"/>
</dbReference>
<protein>
    <submittedName>
        <fullName evidence="2">Uncharacterized protein</fullName>
    </submittedName>
</protein>
<evidence type="ECO:0000313" key="1">
    <source>
        <dbReference type="EMBL" id="KAJ8334050.1"/>
    </source>
</evidence>
<sequence>MSKVTQWSFENGGCAAEERRVWYLCAFSDGHMVEKAHLYDFRGVVEEGGSYILKGYNIVSNPPRLAVQREATFYNTTPIVVSQELEEEAQRIAFPESRRTPLQHRGPSGLATLVGRVVEISTVRRAVVKRETVPVRNVRIEQDGCRATLSLWREATTWEVRLGQMAIFTHLTSTVSPNFGQQWSTGNYSTMEEETEVIRTIKVIGASILEGKEVEILLEDLDVLKVAADVWEVICPQQAYPISLRVKTKAGWIVCAEAEAEE</sequence>
<comment type="caution">
    <text evidence="2">The sequence shown here is derived from an EMBL/GenBank/DDBJ whole genome shotgun (WGS) entry which is preliminary data.</text>
</comment>
<keyword evidence="3" id="KW-1185">Reference proteome</keyword>
<name>A0A9Q1INM7_SYNKA</name>
<reference evidence="2" key="1">
    <citation type="journal article" date="2023" name="Science">
        <title>Genome structures resolve the early diversification of teleost fishes.</title>
        <authorList>
            <person name="Parey E."/>
            <person name="Louis A."/>
            <person name="Montfort J."/>
            <person name="Bouchez O."/>
            <person name="Roques C."/>
            <person name="Iampietro C."/>
            <person name="Lluch J."/>
            <person name="Castinel A."/>
            <person name="Donnadieu C."/>
            <person name="Desvignes T."/>
            <person name="Floi Bucao C."/>
            <person name="Jouanno E."/>
            <person name="Wen M."/>
            <person name="Mejri S."/>
            <person name="Dirks R."/>
            <person name="Jansen H."/>
            <person name="Henkel C."/>
            <person name="Chen W.J."/>
            <person name="Zahm M."/>
            <person name="Cabau C."/>
            <person name="Klopp C."/>
            <person name="Thompson A.W."/>
            <person name="Robinson-Rechavi M."/>
            <person name="Braasch I."/>
            <person name="Lecointre G."/>
            <person name="Bobe J."/>
            <person name="Postlethwait J.H."/>
            <person name="Berthelot C."/>
            <person name="Roest Crollius H."/>
            <person name="Guiguen Y."/>
        </authorList>
    </citation>
    <scope>NUCLEOTIDE SEQUENCE</scope>
    <source>
        <strain evidence="2">WJC10195</strain>
    </source>
</reference>
<organism evidence="2 3">
    <name type="scientific">Synaphobranchus kaupii</name>
    <name type="common">Kaup's arrowtooth eel</name>
    <dbReference type="NCBI Taxonomy" id="118154"/>
    <lineage>
        <taxon>Eukaryota</taxon>
        <taxon>Metazoa</taxon>
        <taxon>Chordata</taxon>
        <taxon>Craniata</taxon>
        <taxon>Vertebrata</taxon>
        <taxon>Euteleostomi</taxon>
        <taxon>Actinopterygii</taxon>
        <taxon>Neopterygii</taxon>
        <taxon>Teleostei</taxon>
        <taxon>Anguilliformes</taxon>
        <taxon>Synaphobranchidae</taxon>
        <taxon>Synaphobranchus</taxon>
    </lineage>
</organism>
<evidence type="ECO:0000313" key="2">
    <source>
        <dbReference type="EMBL" id="KAJ8346646.1"/>
    </source>
</evidence>
<dbReference type="Proteomes" id="UP001152622">
    <property type="component" value="Chromosome 22"/>
</dbReference>
<dbReference type="EMBL" id="JAINUF010000011">
    <property type="protein sequence ID" value="KAJ8346646.1"/>
    <property type="molecule type" value="Genomic_DNA"/>
</dbReference>